<evidence type="ECO:0000256" key="1">
    <source>
        <dbReference type="SAM" id="MobiDB-lite"/>
    </source>
</evidence>
<accession>A0AAD3D6C7</accession>
<evidence type="ECO:0000313" key="4">
    <source>
        <dbReference type="Proteomes" id="UP001054902"/>
    </source>
</evidence>
<feature type="transmembrane region" description="Helical" evidence="2">
    <location>
        <begin position="267"/>
        <end position="285"/>
    </location>
</feature>
<feature type="compositionally biased region" description="Basic and acidic residues" evidence="1">
    <location>
        <begin position="344"/>
        <end position="368"/>
    </location>
</feature>
<feature type="transmembrane region" description="Helical" evidence="2">
    <location>
        <begin position="235"/>
        <end position="255"/>
    </location>
</feature>
<protein>
    <submittedName>
        <fullName evidence="3">Uncharacterized protein</fullName>
    </submittedName>
</protein>
<name>A0AAD3D6C7_9STRA</name>
<evidence type="ECO:0000313" key="3">
    <source>
        <dbReference type="EMBL" id="GFH58752.1"/>
    </source>
</evidence>
<proteinExistence type="predicted"/>
<keyword evidence="2" id="KW-1133">Transmembrane helix</keyword>
<feature type="transmembrane region" description="Helical" evidence="2">
    <location>
        <begin position="174"/>
        <end position="196"/>
    </location>
</feature>
<gene>
    <name evidence="3" type="ORF">CTEN210_15228</name>
</gene>
<feature type="region of interest" description="Disordered" evidence="1">
    <location>
        <begin position="41"/>
        <end position="62"/>
    </location>
</feature>
<feature type="transmembrane region" description="Helical" evidence="2">
    <location>
        <begin position="73"/>
        <end position="98"/>
    </location>
</feature>
<dbReference type="Proteomes" id="UP001054902">
    <property type="component" value="Unassembled WGS sequence"/>
</dbReference>
<reference evidence="3 4" key="1">
    <citation type="journal article" date="2021" name="Sci. Rep.">
        <title>The genome of the diatom Chaetoceros tenuissimus carries an ancient integrated fragment of an extant virus.</title>
        <authorList>
            <person name="Hongo Y."/>
            <person name="Kimura K."/>
            <person name="Takaki Y."/>
            <person name="Yoshida Y."/>
            <person name="Baba S."/>
            <person name="Kobayashi G."/>
            <person name="Nagasaki K."/>
            <person name="Hano T."/>
            <person name="Tomaru Y."/>
        </authorList>
    </citation>
    <scope>NUCLEOTIDE SEQUENCE [LARGE SCALE GENOMIC DNA]</scope>
    <source>
        <strain evidence="3 4">NIES-3715</strain>
    </source>
</reference>
<feature type="transmembrane region" description="Helical" evidence="2">
    <location>
        <begin position="291"/>
        <end position="311"/>
    </location>
</feature>
<feature type="transmembrane region" description="Helical" evidence="2">
    <location>
        <begin position="12"/>
        <end position="34"/>
    </location>
</feature>
<keyword evidence="2" id="KW-0472">Membrane</keyword>
<dbReference type="EMBL" id="BLLK01000062">
    <property type="protein sequence ID" value="GFH58752.1"/>
    <property type="molecule type" value="Genomic_DNA"/>
</dbReference>
<feature type="compositionally biased region" description="Polar residues" evidence="1">
    <location>
        <begin position="370"/>
        <end position="379"/>
    </location>
</feature>
<keyword evidence="4" id="KW-1185">Reference proteome</keyword>
<evidence type="ECO:0000256" key="2">
    <source>
        <dbReference type="SAM" id="Phobius"/>
    </source>
</evidence>
<keyword evidence="2" id="KW-0812">Transmembrane</keyword>
<organism evidence="3 4">
    <name type="scientific">Chaetoceros tenuissimus</name>
    <dbReference type="NCBI Taxonomy" id="426638"/>
    <lineage>
        <taxon>Eukaryota</taxon>
        <taxon>Sar</taxon>
        <taxon>Stramenopiles</taxon>
        <taxon>Ochrophyta</taxon>
        <taxon>Bacillariophyta</taxon>
        <taxon>Coscinodiscophyceae</taxon>
        <taxon>Chaetocerotophycidae</taxon>
        <taxon>Chaetocerotales</taxon>
        <taxon>Chaetocerotaceae</taxon>
        <taxon>Chaetoceros</taxon>
    </lineage>
</organism>
<dbReference type="AlphaFoldDB" id="A0AAD3D6C7"/>
<feature type="transmembrane region" description="Helical" evidence="2">
    <location>
        <begin position="203"/>
        <end position="220"/>
    </location>
</feature>
<sequence>MVFFFRVAESLALLLPFAVLSGLCMTLAATSTHLPKRLEKMMKDRSDSEDEESSSPTQSPENTLFSQEKVKKIWWIIAYFFNFLFAFLAGLLGIIGPWFGPVSIFSPVKQIAQILCSVVTFSYVLKTEEIPSKETSLGHYILLFSGAMLVVVGPELRKDTEAYDTILSHDGKLNFIRVVVFIAVFVTVPFQFYLLFRKTKESNRAIFLMLLLTESIHMGIETSSSKFLPILEGSFFGYNLALIFISKVSIAFTSIMRISIIEHQTEYLLFLLSINILLNAIVGLVVWDDKIINRGGYVCTFLFFVMGVYLVSDYQVQQQQAEVSILNERIRRLLLPQKVSSNRENDAEVVTHKEEGRHDHGNGLDRNLEPLTNRSEYSA</sequence>
<feature type="transmembrane region" description="Helical" evidence="2">
    <location>
        <begin position="104"/>
        <end position="125"/>
    </location>
</feature>
<feature type="transmembrane region" description="Helical" evidence="2">
    <location>
        <begin position="137"/>
        <end position="154"/>
    </location>
</feature>
<feature type="region of interest" description="Disordered" evidence="1">
    <location>
        <begin position="344"/>
        <end position="379"/>
    </location>
</feature>
<comment type="caution">
    <text evidence="3">The sequence shown here is derived from an EMBL/GenBank/DDBJ whole genome shotgun (WGS) entry which is preliminary data.</text>
</comment>